<protein>
    <recommendedName>
        <fullName evidence="4">Helix-turn-helix domain-containing protein</fullName>
    </recommendedName>
</protein>
<dbReference type="InterPro" id="IPR036388">
    <property type="entry name" value="WH-like_DNA-bd_sf"/>
</dbReference>
<dbReference type="SUPFAM" id="SSF46785">
    <property type="entry name" value="Winged helix' DNA-binding domain"/>
    <property type="match status" value="1"/>
</dbReference>
<proteinExistence type="predicted"/>
<dbReference type="Pfam" id="PF13730">
    <property type="entry name" value="HTH_36"/>
    <property type="match status" value="1"/>
</dbReference>
<name>A0ABY0AHU2_THESC</name>
<dbReference type="EMBL" id="PEML01000221">
    <property type="protein sequence ID" value="RTI07004.1"/>
    <property type="molecule type" value="Genomic_DNA"/>
</dbReference>
<keyword evidence="3" id="KW-1185">Reference proteome</keyword>
<evidence type="ECO:0000313" key="2">
    <source>
        <dbReference type="EMBL" id="RTI07004.1"/>
    </source>
</evidence>
<dbReference type="Gene3D" id="1.10.10.10">
    <property type="entry name" value="Winged helix-like DNA-binding domain superfamily/Winged helix DNA-binding domain"/>
    <property type="match status" value="1"/>
</dbReference>
<feature type="region of interest" description="Disordered" evidence="1">
    <location>
        <begin position="99"/>
        <end position="199"/>
    </location>
</feature>
<evidence type="ECO:0008006" key="4">
    <source>
        <dbReference type="Google" id="ProtNLM"/>
    </source>
</evidence>
<evidence type="ECO:0000313" key="3">
    <source>
        <dbReference type="Proteomes" id="UP000287962"/>
    </source>
</evidence>
<comment type="caution">
    <text evidence="2">The sequence shown here is derived from an EMBL/GenBank/DDBJ whole genome shotgun (WGS) entry which is preliminary data.</text>
</comment>
<sequence>MYRYNHYVWGAPLTPNEKLVLLYLLDRSNEEGLCWPSITTIAASTGLSRRGVQNVLHRLRDLGLIAWRVAESEGAKGPRIYRVYPERLASLGRETDALPRATDALPRETSTLPLGHPVHGGRETDALGVGQPVPSNQTIEPPIEPPTTTTPPFIPPQTATPLEAQGGGGEEKTAKTPSLNCEPGQKPLEASPAARESLHEDPAALAAWEARRMDRLPPPPHTEDGALAVRALREAGLWDRFKSLRRFAKDRRAWDEWLHGPVARHFRRLGGEVFVRAVGQALEGLASRPDLNRPILWLERQLERATPPPAPAVAAAKDPLEDLIEAIVAEDREAVQAWAGR</sequence>
<feature type="compositionally biased region" description="Pro residues" evidence="1">
    <location>
        <begin position="142"/>
        <end position="155"/>
    </location>
</feature>
<dbReference type="Proteomes" id="UP000287962">
    <property type="component" value="Unassembled WGS sequence"/>
</dbReference>
<organism evidence="2 3">
    <name type="scientific">Thermus scotoductus</name>
    <dbReference type="NCBI Taxonomy" id="37636"/>
    <lineage>
        <taxon>Bacteria</taxon>
        <taxon>Thermotogati</taxon>
        <taxon>Deinococcota</taxon>
        <taxon>Deinococci</taxon>
        <taxon>Thermales</taxon>
        <taxon>Thermaceae</taxon>
        <taxon>Thermus</taxon>
    </lineage>
</organism>
<dbReference type="InterPro" id="IPR036390">
    <property type="entry name" value="WH_DNA-bd_sf"/>
</dbReference>
<accession>A0ABY0AHU2</accession>
<gene>
    <name evidence="2" type="ORF">CSW25_07085</name>
</gene>
<evidence type="ECO:0000256" key="1">
    <source>
        <dbReference type="SAM" id="MobiDB-lite"/>
    </source>
</evidence>
<reference evidence="2 3" key="1">
    <citation type="journal article" date="2019" name="Extremophiles">
        <title>Biogeography of thermophiles and predominance of Thermus scotoductus in domestic water heaters.</title>
        <authorList>
            <person name="Wilpiszeski R.L."/>
            <person name="Zhang Z."/>
            <person name="House C.H."/>
        </authorList>
    </citation>
    <scope>NUCLEOTIDE SEQUENCE [LARGE SCALE GENOMIC DNA]</scope>
    <source>
        <strain evidence="2 3">12_S12</strain>
    </source>
</reference>